<feature type="signal peptide" evidence="1">
    <location>
        <begin position="1"/>
        <end position="22"/>
    </location>
</feature>
<name>A0A9P3PV62_LYOSH</name>
<reference evidence="2" key="1">
    <citation type="submission" date="2022-07" db="EMBL/GenBank/DDBJ databases">
        <title>The genome of Lyophyllum shimeji provides insight into the initial evolution of ectomycorrhizal fungal genome.</title>
        <authorList>
            <person name="Kobayashi Y."/>
            <person name="Shibata T."/>
            <person name="Hirakawa H."/>
            <person name="Shigenobu S."/>
            <person name="Nishiyama T."/>
            <person name="Yamada A."/>
            <person name="Hasebe M."/>
            <person name="Kawaguchi M."/>
        </authorList>
    </citation>
    <scope>NUCLEOTIDE SEQUENCE</scope>
    <source>
        <strain evidence="2">AT787</strain>
    </source>
</reference>
<dbReference type="Proteomes" id="UP001063166">
    <property type="component" value="Unassembled WGS sequence"/>
</dbReference>
<dbReference type="OrthoDB" id="3014278at2759"/>
<dbReference type="AlphaFoldDB" id="A0A9P3PV62"/>
<organism evidence="2 3">
    <name type="scientific">Lyophyllum shimeji</name>
    <name type="common">Hon-shimeji</name>
    <name type="synonym">Tricholoma shimeji</name>
    <dbReference type="NCBI Taxonomy" id="47721"/>
    <lineage>
        <taxon>Eukaryota</taxon>
        <taxon>Fungi</taxon>
        <taxon>Dikarya</taxon>
        <taxon>Basidiomycota</taxon>
        <taxon>Agaricomycotina</taxon>
        <taxon>Agaricomycetes</taxon>
        <taxon>Agaricomycetidae</taxon>
        <taxon>Agaricales</taxon>
        <taxon>Tricholomatineae</taxon>
        <taxon>Lyophyllaceae</taxon>
        <taxon>Lyophyllum</taxon>
    </lineage>
</organism>
<keyword evidence="1" id="KW-0732">Signal</keyword>
<proteinExistence type="predicted"/>
<evidence type="ECO:0000313" key="3">
    <source>
        <dbReference type="Proteomes" id="UP001063166"/>
    </source>
</evidence>
<accession>A0A9P3PV62</accession>
<dbReference type="EMBL" id="BRPK01000012">
    <property type="protein sequence ID" value="GLB42605.1"/>
    <property type="molecule type" value="Genomic_DNA"/>
</dbReference>
<sequence>MKFSTAFLIALPVALSSMTASAIPRRTAAPVEGRDLARLTASNLAARHAAEWDIFERDFEFETGTLERRRPCKTSKDCLGMICLNGTCQ</sequence>
<keyword evidence="3" id="KW-1185">Reference proteome</keyword>
<evidence type="ECO:0000313" key="2">
    <source>
        <dbReference type="EMBL" id="GLB42605.1"/>
    </source>
</evidence>
<comment type="caution">
    <text evidence="2">The sequence shown here is derived from an EMBL/GenBank/DDBJ whole genome shotgun (WGS) entry which is preliminary data.</text>
</comment>
<evidence type="ECO:0000256" key="1">
    <source>
        <dbReference type="SAM" id="SignalP"/>
    </source>
</evidence>
<protein>
    <submittedName>
        <fullName evidence="2">Uncharacterized protein</fullName>
    </submittedName>
</protein>
<gene>
    <name evidence="2" type="ORF">LshimejAT787_1200540</name>
</gene>
<feature type="chain" id="PRO_5040443713" evidence="1">
    <location>
        <begin position="23"/>
        <end position="89"/>
    </location>
</feature>